<keyword evidence="3" id="KW-0560">Oxidoreductase</keyword>
<comment type="similarity">
    <text evidence="1">Belongs to the aldo/keto reductase family.</text>
</comment>
<dbReference type="PIRSF" id="PIRSF000097">
    <property type="entry name" value="AKR"/>
    <property type="match status" value="1"/>
</dbReference>
<evidence type="ECO:0000256" key="4">
    <source>
        <dbReference type="PIRSR" id="PIRSR000097-1"/>
    </source>
</evidence>
<feature type="binding site" evidence="5">
    <location>
        <position position="107"/>
    </location>
    <ligand>
        <name>substrate</name>
    </ligand>
</feature>
<evidence type="ECO:0000313" key="9">
    <source>
        <dbReference type="Proteomes" id="UP000576209"/>
    </source>
</evidence>
<feature type="active site" description="Proton donor" evidence="4">
    <location>
        <position position="49"/>
    </location>
</feature>
<dbReference type="InterPro" id="IPR018170">
    <property type="entry name" value="Aldo/ket_reductase_CS"/>
</dbReference>
<proteinExistence type="inferred from homology"/>
<protein>
    <submittedName>
        <fullName evidence="8">Diketogulonate reductase-like aldo/keto reductase</fullName>
    </submittedName>
</protein>
<dbReference type="RefSeq" id="WP_183495313.1">
    <property type="nucleotide sequence ID" value="NZ_JACIFF010000003.1"/>
</dbReference>
<dbReference type="Pfam" id="PF00248">
    <property type="entry name" value="Aldo_ket_red"/>
    <property type="match status" value="1"/>
</dbReference>
<accession>A0A840E551</accession>
<dbReference type="Gene3D" id="3.20.20.100">
    <property type="entry name" value="NADP-dependent oxidoreductase domain"/>
    <property type="match status" value="1"/>
</dbReference>
<gene>
    <name evidence="8" type="ORF">GGR28_001690</name>
</gene>
<evidence type="ECO:0000256" key="2">
    <source>
        <dbReference type="ARBA" id="ARBA00022857"/>
    </source>
</evidence>
<dbReference type="EMBL" id="JACIFF010000003">
    <property type="protein sequence ID" value="MBB4079073.1"/>
    <property type="molecule type" value="Genomic_DNA"/>
</dbReference>
<dbReference type="InterPro" id="IPR036812">
    <property type="entry name" value="NAD(P)_OxRdtase_dom_sf"/>
</dbReference>
<dbReference type="PROSITE" id="PS00062">
    <property type="entry name" value="ALDOKETO_REDUCTASE_2"/>
    <property type="match status" value="1"/>
</dbReference>
<organism evidence="8 9">
    <name type="scientific">Neolewinella aquimaris</name>
    <dbReference type="NCBI Taxonomy" id="1835722"/>
    <lineage>
        <taxon>Bacteria</taxon>
        <taxon>Pseudomonadati</taxon>
        <taxon>Bacteroidota</taxon>
        <taxon>Saprospiria</taxon>
        <taxon>Saprospirales</taxon>
        <taxon>Lewinellaceae</taxon>
        <taxon>Neolewinella</taxon>
    </lineage>
</organism>
<dbReference type="FunFam" id="3.20.20.100:FF:000015">
    <property type="entry name" value="Oxidoreductase, aldo/keto reductase family"/>
    <property type="match status" value="1"/>
</dbReference>
<sequence length="270" mass="30847">MKTQRLNNGLEMPRLGLGVWQSNNGQEAIYAIHWAFEAGYRHIDTARIYKNEEAVGKAIKQAELPRQDVWLTTKIWNDDIREGRTTAALEESLRRLQTDYVDLILLHWPVDGKAAAWQELERALEQGKVRSIGLSNFMEADIEEIIAAGNVVPAVNQIEYHPYLVQAEAIAASDEHDIAITAWSPLMQGKFLQEPLFAEIAKRYNKTPAQVVLRWCVQNDVIVIPKSVHQSRINENGQLFDFELQESDMVAIDQLERGQRFGPDPHNFDF</sequence>
<evidence type="ECO:0000256" key="1">
    <source>
        <dbReference type="ARBA" id="ARBA00007905"/>
    </source>
</evidence>
<dbReference type="PROSITE" id="PS00798">
    <property type="entry name" value="ALDOKETO_REDUCTASE_1"/>
    <property type="match status" value="1"/>
</dbReference>
<keyword evidence="9" id="KW-1185">Reference proteome</keyword>
<dbReference type="AlphaFoldDB" id="A0A840E551"/>
<dbReference type="Proteomes" id="UP000576209">
    <property type="component" value="Unassembled WGS sequence"/>
</dbReference>
<evidence type="ECO:0000259" key="7">
    <source>
        <dbReference type="Pfam" id="PF00248"/>
    </source>
</evidence>
<evidence type="ECO:0000256" key="3">
    <source>
        <dbReference type="ARBA" id="ARBA00023002"/>
    </source>
</evidence>
<dbReference type="GO" id="GO:0016616">
    <property type="term" value="F:oxidoreductase activity, acting on the CH-OH group of donors, NAD or NADP as acceptor"/>
    <property type="evidence" value="ECO:0007669"/>
    <property type="project" value="UniProtKB-ARBA"/>
</dbReference>
<dbReference type="PANTHER" id="PTHR43827">
    <property type="entry name" value="2,5-DIKETO-D-GLUCONIC ACID REDUCTASE"/>
    <property type="match status" value="1"/>
</dbReference>
<dbReference type="PROSITE" id="PS00063">
    <property type="entry name" value="ALDOKETO_REDUCTASE_3"/>
    <property type="match status" value="1"/>
</dbReference>
<evidence type="ECO:0000313" key="8">
    <source>
        <dbReference type="EMBL" id="MBB4079073.1"/>
    </source>
</evidence>
<dbReference type="InterPro" id="IPR023210">
    <property type="entry name" value="NADP_OxRdtase_dom"/>
</dbReference>
<dbReference type="SUPFAM" id="SSF51430">
    <property type="entry name" value="NAD(P)-linked oxidoreductase"/>
    <property type="match status" value="1"/>
</dbReference>
<dbReference type="PANTHER" id="PTHR43827:SF3">
    <property type="entry name" value="NADP-DEPENDENT OXIDOREDUCTASE DOMAIN-CONTAINING PROTEIN"/>
    <property type="match status" value="1"/>
</dbReference>
<evidence type="ECO:0000256" key="6">
    <source>
        <dbReference type="PIRSR" id="PIRSR000097-3"/>
    </source>
</evidence>
<evidence type="ECO:0000256" key="5">
    <source>
        <dbReference type="PIRSR" id="PIRSR000097-2"/>
    </source>
</evidence>
<dbReference type="PRINTS" id="PR00069">
    <property type="entry name" value="ALDKETRDTASE"/>
</dbReference>
<keyword evidence="2" id="KW-0521">NADP</keyword>
<name>A0A840E551_9BACT</name>
<feature type="site" description="Lowers pKa of active site Tyr" evidence="6">
    <location>
        <position position="74"/>
    </location>
</feature>
<comment type="caution">
    <text evidence="8">The sequence shown here is derived from an EMBL/GenBank/DDBJ whole genome shotgun (WGS) entry which is preliminary data.</text>
</comment>
<dbReference type="InterPro" id="IPR020471">
    <property type="entry name" value="AKR"/>
</dbReference>
<feature type="domain" description="NADP-dependent oxidoreductase" evidence="7">
    <location>
        <begin position="14"/>
        <end position="256"/>
    </location>
</feature>
<reference evidence="8 9" key="1">
    <citation type="submission" date="2020-08" db="EMBL/GenBank/DDBJ databases">
        <title>Genomic Encyclopedia of Type Strains, Phase IV (KMG-IV): sequencing the most valuable type-strain genomes for metagenomic binning, comparative biology and taxonomic classification.</title>
        <authorList>
            <person name="Goeker M."/>
        </authorList>
    </citation>
    <scope>NUCLEOTIDE SEQUENCE [LARGE SCALE GENOMIC DNA]</scope>
    <source>
        <strain evidence="8 9">DSM 105137</strain>
    </source>
</reference>